<dbReference type="PANTHER" id="PTHR21310">
    <property type="entry name" value="AMINOGLYCOSIDE PHOSPHOTRANSFERASE-RELATED-RELATED"/>
    <property type="match status" value="1"/>
</dbReference>
<organism evidence="2 3">
    <name type="scientific">Candidatus Enterousia avistercoris</name>
    <dbReference type="NCBI Taxonomy" id="2840788"/>
    <lineage>
        <taxon>Bacteria</taxon>
        <taxon>Pseudomonadati</taxon>
        <taxon>Pseudomonadota</taxon>
        <taxon>Alphaproteobacteria</taxon>
        <taxon>Candidatus Enterousia</taxon>
    </lineage>
</organism>
<evidence type="ECO:0000313" key="2">
    <source>
        <dbReference type="EMBL" id="MBO8424896.1"/>
    </source>
</evidence>
<name>A0A9D9GTV5_9PROT</name>
<evidence type="ECO:0000313" key="3">
    <source>
        <dbReference type="Proteomes" id="UP000823630"/>
    </source>
</evidence>
<comment type="caution">
    <text evidence="2">The sequence shown here is derived from an EMBL/GenBank/DDBJ whole genome shotgun (WGS) entry which is preliminary data.</text>
</comment>
<dbReference type="AlphaFoldDB" id="A0A9D9GTV5"/>
<accession>A0A9D9GTV5</accession>
<sequence length="272" mass="30787">MQKQFDIDTAVKTLHIGACEISMPKIRGAQNNVFISKSGIDGSEYVYKFNSAEMVLKNELVAQMLDARNIPVPRVVAHSAGHQWFEVYPKIPGRTLYECIGDGMTPDDIDGVYADILDLFAQMSKIDWRPIYKMQYSQTHDVVKANVTGVNNKFMGKLYSEAVKLMNRGSNETYGLYHCGITPKNVIIGHDGHIAALVDMDEVAIANKNYAFGMMAAKYQQLRGNINTLIDSYEFVSGQILDKKRIHTISNITNFGKRLMWLMGRRKQIHQR</sequence>
<dbReference type="EMBL" id="JADINC010000005">
    <property type="protein sequence ID" value="MBO8424896.1"/>
    <property type="molecule type" value="Genomic_DNA"/>
</dbReference>
<reference evidence="2" key="2">
    <citation type="journal article" date="2021" name="PeerJ">
        <title>Extensive microbial diversity within the chicken gut microbiome revealed by metagenomics and culture.</title>
        <authorList>
            <person name="Gilroy R."/>
            <person name="Ravi A."/>
            <person name="Getino M."/>
            <person name="Pursley I."/>
            <person name="Horton D.L."/>
            <person name="Alikhan N.F."/>
            <person name="Baker D."/>
            <person name="Gharbi K."/>
            <person name="Hall N."/>
            <person name="Watson M."/>
            <person name="Adriaenssens E.M."/>
            <person name="Foster-Nyarko E."/>
            <person name="Jarju S."/>
            <person name="Secka A."/>
            <person name="Antonio M."/>
            <person name="Oren A."/>
            <person name="Chaudhuri R.R."/>
            <person name="La Ragione R."/>
            <person name="Hildebrand F."/>
            <person name="Pallen M.J."/>
        </authorList>
    </citation>
    <scope>NUCLEOTIDE SEQUENCE</scope>
    <source>
        <strain evidence="2">8207</strain>
    </source>
</reference>
<gene>
    <name evidence="2" type="ORF">IAC69_00255</name>
</gene>
<feature type="domain" description="Aminoglycoside phosphotransferase" evidence="1">
    <location>
        <begin position="44"/>
        <end position="207"/>
    </location>
</feature>
<dbReference type="InterPro" id="IPR011009">
    <property type="entry name" value="Kinase-like_dom_sf"/>
</dbReference>
<reference evidence="2" key="1">
    <citation type="submission" date="2020-10" db="EMBL/GenBank/DDBJ databases">
        <authorList>
            <person name="Gilroy R."/>
        </authorList>
    </citation>
    <scope>NUCLEOTIDE SEQUENCE</scope>
    <source>
        <strain evidence="2">8207</strain>
    </source>
</reference>
<dbReference type="Proteomes" id="UP000823630">
    <property type="component" value="Unassembled WGS sequence"/>
</dbReference>
<proteinExistence type="predicted"/>
<dbReference type="InterPro" id="IPR051678">
    <property type="entry name" value="AGP_Transferase"/>
</dbReference>
<dbReference type="InterPro" id="IPR002575">
    <property type="entry name" value="Aminoglycoside_PTrfase"/>
</dbReference>
<evidence type="ECO:0000259" key="1">
    <source>
        <dbReference type="Pfam" id="PF01636"/>
    </source>
</evidence>
<protein>
    <submittedName>
        <fullName evidence="2">Phosphotransferase</fullName>
    </submittedName>
</protein>
<dbReference type="SUPFAM" id="SSF56112">
    <property type="entry name" value="Protein kinase-like (PK-like)"/>
    <property type="match status" value="1"/>
</dbReference>
<dbReference type="Pfam" id="PF01636">
    <property type="entry name" value="APH"/>
    <property type="match status" value="1"/>
</dbReference>